<keyword evidence="1" id="KW-0472">Membrane</keyword>
<feature type="transmembrane region" description="Helical" evidence="1">
    <location>
        <begin position="52"/>
        <end position="79"/>
    </location>
</feature>
<feature type="domain" description="DUF3899" evidence="2">
    <location>
        <begin position="50"/>
        <end position="139"/>
    </location>
</feature>
<evidence type="ECO:0000313" key="3">
    <source>
        <dbReference type="EMBL" id="PAE08314.1"/>
    </source>
</evidence>
<dbReference type="InterPro" id="IPR025007">
    <property type="entry name" value="DUF3899"/>
</dbReference>
<dbReference type="AlphaFoldDB" id="A0A268HEK8"/>
<reference evidence="3 4" key="1">
    <citation type="submission" date="2017-07" db="EMBL/GenBank/DDBJ databases">
        <title>Isolation and whole genome analysis of endospore-forming bacteria from heroin.</title>
        <authorList>
            <person name="Kalinowski J."/>
            <person name="Ahrens B."/>
            <person name="Al-Dilaimi A."/>
            <person name="Winkler A."/>
            <person name="Wibberg D."/>
            <person name="Schleenbecker U."/>
            <person name="Ruckert C."/>
            <person name="Wolfel R."/>
            <person name="Grass G."/>
        </authorList>
    </citation>
    <scope>NUCLEOTIDE SEQUENCE [LARGE SCALE GENOMIC DNA]</scope>
    <source>
        <strain evidence="3 4">7509</strain>
    </source>
</reference>
<feature type="transmembrane region" description="Helical" evidence="1">
    <location>
        <begin position="25"/>
        <end position="46"/>
    </location>
</feature>
<evidence type="ECO:0000259" key="2">
    <source>
        <dbReference type="Pfam" id="PF13038"/>
    </source>
</evidence>
<keyword evidence="1" id="KW-0812">Transmembrane</keyword>
<evidence type="ECO:0000313" key="4">
    <source>
        <dbReference type="Proteomes" id="UP000216475"/>
    </source>
</evidence>
<evidence type="ECO:0000256" key="1">
    <source>
        <dbReference type="SAM" id="Phobius"/>
    </source>
</evidence>
<name>A0A268HEK8_9BACI</name>
<dbReference type="Proteomes" id="UP000216475">
    <property type="component" value="Unassembled WGS sequence"/>
</dbReference>
<feature type="transmembrane region" description="Helical" evidence="1">
    <location>
        <begin position="116"/>
        <end position="141"/>
    </location>
</feature>
<gene>
    <name evidence="3" type="ORF">CHI12_06725</name>
</gene>
<keyword evidence="1" id="KW-1133">Transmembrane helix</keyword>
<dbReference type="Pfam" id="PF13038">
    <property type="entry name" value="DUF3899"/>
    <property type="match status" value="1"/>
</dbReference>
<organism evidence="3 4">
    <name type="scientific">Terribacillus saccharophilus</name>
    <dbReference type="NCBI Taxonomy" id="361277"/>
    <lineage>
        <taxon>Bacteria</taxon>
        <taxon>Bacillati</taxon>
        <taxon>Bacillota</taxon>
        <taxon>Bacilli</taxon>
        <taxon>Bacillales</taxon>
        <taxon>Bacillaceae</taxon>
        <taxon>Terribacillus</taxon>
    </lineage>
</organism>
<sequence length="142" mass="15585">MESGISGRSRFPLHKKGACNMKWKVSLFFITLLGWYIATVAAPFSLADLSNIAFLIGLILIIIAAIALILHTGFLTPLIQGFKIIGERMVRKSRSAERADSQIKNDPNMKAFKANLAARITQSTFIVGTSSILTSVIIIFML</sequence>
<dbReference type="EMBL" id="NPBH01000021">
    <property type="protein sequence ID" value="PAE08314.1"/>
    <property type="molecule type" value="Genomic_DNA"/>
</dbReference>
<protein>
    <recommendedName>
        <fullName evidence="2">DUF3899 domain-containing protein</fullName>
    </recommendedName>
</protein>
<proteinExistence type="predicted"/>
<comment type="caution">
    <text evidence="3">The sequence shown here is derived from an EMBL/GenBank/DDBJ whole genome shotgun (WGS) entry which is preliminary data.</text>
</comment>
<accession>A0A268HEK8</accession>